<sequence>MTAQLSPTKVIRAKGGGSPRSEPTKCIKIVYNTLPHSSIIRLWRTTGESSQPHHHQIDRSRPHKIFEIKKVIRFPTYPPSFLHHPFVRRFGESSQHNHLRDRQIRPSQNIRNKNN</sequence>
<accession>A0A8X6RID9</accession>
<reference evidence="2" key="1">
    <citation type="submission" date="2020-08" db="EMBL/GenBank/DDBJ databases">
        <title>Multicomponent nature underlies the extraordinary mechanical properties of spider dragline silk.</title>
        <authorList>
            <person name="Kono N."/>
            <person name="Nakamura H."/>
            <person name="Mori M."/>
            <person name="Yoshida Y."/>
            <person name="Ohtoshi R."/>
            <person name="Malay A.D."/>
            <person name="Moran D.A.P."/>
            <person name="Tomita M."/>
            <person name="Numata K."/>
            <person name="Arakawa K."/>
        </authorList>
    </citation>
    <scope>NUCLEOTIDE SEQUENCE</scope>
</reference>
<feature type="region of interest" description="Disordered" evidence="1">
    <location>
        <begin position="1"/>
        <end position="22"/>
    </location>
</feature>
<comment type="caution">
    <text evidence="2">The sequence shown here is derived from an EMBL/GenBank/DDBJ whole genome shotgun (WGS) entry which is preliminary data.</text>
</comment>
<protein>
    <submittedName>
        <fullName evidence="2">Uncharacterized protein</fullName>
    </submittedName>
</protein>
<keyword evidence="3" id="KW-1185">Reference proteome</keyword>
<evidence type="ECO:0000313" key="3">
    <source>
        <dbReference type="Proteomes" id="UP000887159"/>
    </source>
</evidence>
<proteinExistence type="predicted"/>
<dbReference type="Proteomes" id="UP000887159">
    <property type="component" value="Unassembled WGS sequence"/>
</dbReference>
<dbReference type="AlphaFoldDB" id="A0A8X6RID9"/>
<gene>
    <name evidence="2" type="ORF">TNCV_4921081</name>
</gene>
<evidence type="ECO:0000256" key="1">
    <source>
        <dbReference type="SAM" id="MobiDB-lite"/>
    </source>
</evidence>
<feature type="region of interest" description="Disordered" evidence="1">
    <location>
        <begin position="92"/>
        <end position="115"/>
    </location>
</feature>
<dbReference type="EMBL" id="BMAU01021184">
    <property type="protein sequence ID" value="GFX95165.1"/>
    <property type="molecule type" value="Genomic_DNA"/>
</dbReference>
<name>A0A8X6RID9_TRICX</name>
<evidence type="ECO:0000313" key="2">
    <source>
        <dbReference type="EMBL" id="GFX95165.1"/>
    </source>
</evidence>
<feature type="compositionally biased region" description="Polar residues" evidence="1">
    <location>
        <begin position="105"/>
        <end position="115"/>
    </location>
</feature>
<organism evidence="2 3">
    <name type="scientific">Trichonephila clavipes</name>
    <name type="common">Golden silk orbweaver</name>
    <name type="synonym">Nephila clavipes</name>
    <dbReference type="NCBI Taxonomy" id="2585209"/>
    <lineage>
        <taxon>Eukaryota</taxon>
        <taxon>Metazoa</taxon>
        <taxon>Ecdysozoa</taxon>
        <taxon>Arthropoda</taxon>
        <taxon>Chelicerata</taxon>
        <taxon>Arachnida</taxon>
        <taxon>Araneae</taxon>
        <taxon>Araneomorphae</taxon>
        <taxon>Entelegynae</taxon>
        <taxon>Araneoidea</taxon>
        <taxon>Nephilidae</taxon>
        <taxon>Trichonephila</taxon>
    </lineage>
</organism>